<dbReference type="AlphaFoldDB" id="A0A6M4H362"/>
<keyword evidence="9" id="KW-1185">Reference proteome</keyword>
<dbReference type="FunCoup" id="A0A6M4H362">
    <property type="interactions" value="126"/>
</dbReference>
<keyword evidence="4" id="KW-1015">Disulfide bond</keyword>
<evidence type="ECO:0000256" key="3">
    <source>
        <dbReference type="ARBA" id="ARBA00022982"/>
    </source>
</evidence>
<evidence type="ECO:0000256" key="4">
    <source>
        <dbReference type="ARBA" id="ARBA00023157"/>
    </source>
</evidence>
<dbReference type="PROSITE" id="PS00194">
    <property type="entry name" value="THIOREDOXIN_1"/>
    <property type="match status" value="1"/>
</dbReference>
<dbReference type="Gene3D" id="1.25.40.10">
    <property type="entry name" value="Tetratricopeptide repeat domain"/>
    <property type="match status" value="2"/>
</dbReference>
<name>A0A6M4H362_9PROT</name>
<dbReference type="InterPro" id="IPR005746">
    <property type="entry name" value="Thioredoxin"/>
</dbReference>
<dbReference type="SUPFAM" id="SSF52833">
    <property type="entry name" value="Thioredoxin-like"/>
    <property type="match status" value="1"/>
</dbReference>
<dbReference type="GO" id="GO:0005829">
    <property type="term" value="C:cytosol"/>
    <property type="evidence" value="ECO:0007669"/>
    <property type="project" value="TreeGrafter"/>
</dbReference>
<dbReference type="InterPro" id="IPR011990">
    <property type="entry name" value="TPR-like_helical_dom_sf"/>
</dbReference>
<dbReference type="Pfam" id="PF14559">
    <property type="entry name" value="TPR_19"/>
    <property type="match status" value="1"/>
</dbReference>
<evidence type="ECO:0000256" key="2">
    <source>
        <dbReference type="ARBA" id="ARBA00022448"/>
    </source>
</evidence>
<proteinExistence type="inferred from homology"/>
<dbReference type="SUPFAM" id="SSF48452">
    <property type="entry name" value="TPR-like"/>
    <property type="match status" value="1"/>
</dbReference>
<dbReference type="KEGG" id="upl:DSM104440_00532"/>
<keyword evidence="3" id="KW-0249">Electron transport</keyword>
<dbReference type="GO" id="GO:0015035">
    <property type="term" value="F:protein-disulfide reductase activity"/>
    <property type="evidence" value="ECO:0007669"/>
    <property type="project" value="UniProtKB-UniRule"/>
</dbReference>
<evidence type="ECO:0000256" key="1">
    <source>
        <dbReference type="ARBA" id="ARBA00008987"/>
    </source>
</evidence>
<dbReference type="PANTHER" id="PTHR45663:SF11">
    <property type="entry name" value="GEO12009P1"/>
    <property type="match status" value="1"/>
</dbReference>
<dbReference type="Proteomes" id="UP000503096">
    <property type="component" value="Chromosome"/>
</dbReference>
<dbReference type="Pfam" id="PF00085">
    <property type="entry name" value="Thioredoxin"/>
    <property type="match status" value="1"/>
</dbReference>
<dbReference type="InterPro" id="IPR013766">
    <property type="entry name" value="Thioredoxin_domain"/>
</dbReference>
<dbReference type="FunFam" id="3.40.30.10:FF:000001">
    <property type="entry name" value="Thioredoxin"/>
    <property type="match status" value="1"/>
</dbReference>
<evidence type="ECO:0000256" key="6">
    <source>
        <dbReference type="NCBIfam" id="TIGR01068"/>
    </source>
</evidence>
<dbReference type="InterPro" id="IPR017937">
    <property type="entry name" value="Thioredoxin_CS"/>
</dbReference>
<dbReference type="InterPro" id="IPR036249">
    <property type="entry name" value="Thioredoxin-like_sf"/>
</dbReference>
<accession>A0A6M4H362</accession>
<dbReference type="NCBIfam" id="TIGR01068">
    <property type="entry name" value="thioredoxin"/>
    <property type="match status" value="1"/>
</dbReference>
<dbReference type="EMBL" id="CP053073">
    <property type="protein sequence ID" value="QJR13742.1"/>
    <property type="molecule type" value="Genomic_DNA"/>
</dbReference>
<gene>
    <name evidence="8" type="ORF">DSM104440_00532</name>
</gene>
<dbReference type="GO" id="GO:0006950">
    <property type="term" value="P:response to stress"/>
    <property type="evidence" value="ECO:0007669"/>
    <property type="project" value="UniProtKB-ARBA"/>
</dbReference>
<dbReference type="PROSITE" id="PS51352">
    <property type="entry name" value="THIOREDOXIN_2"/>
    <property type="match status" value="1"/>
</dbReference>
<comment type="similarity">
    <text evidence="1">Belongs to the thioredoxin family.</text>
</comment>
<protein>
    <recommendedName>
        <fullName evidence="6">Thioredoxin</fullName>
    </recommendedName>
</protein>
<keyword evidence="2" id="KW-0813">Transport</keyword>
<dbReference type="Pfam" id="PF14561">
    <property type="entry name" value="TPR_20"/>
    <property type="match status" value="1"/>
</dbReference>
<dbReference type="PRINTS" id="PR00421">
    <property type="entry name" value="THIOREDOXIN"/>
</dbReference>
<dbReference type="InParanoid" id="A0A6M4H362"/>
<keyword evidence="5" id="KW-0676">Redox-active center</keyword>
<evidence type="ECO:0000256" key="5">
    <source>
        <dbReference type="ARBA" id="ARBA00023284"/>
    </source>
</evidence>
<feature type="domain" description="Thioredoxin" evidence="7">
    <location>
        <begin position="1"/>
        <end position="107"/>
    </location>
</feature>
<dbReference type="PANTHER" id="PTHR45663">
    <property type="entry name" value="GEO12009P1"/>
    <property type="match status" value="1"/>
</dbReference>
<dbReference type="RefSeq" id="WP_212758184.1">
    <property type="nucleotide sequence ID" value="NZ_CP053073.1"/>
</dbReference>
<dbReference type="GO" id="GO:0045454">
    <property type="term" value="P:cell redox homeostasis"/>
    <property type="evidence" value="ECO:0007669"/>
    <property type="project" value="TreeGrafter"/>
</dbReference>
<dbReference type="Gene3D" id="3.40.30.10">
    <property type="entry name" value="Glutaredoxin"/>
    <property type="match status" value="1"/>
</dbReference>
<evidence type="ECO:0000313" key="8">
    <source>
        <dbReference type="EMBL" id="QJR13742.1"/>
    </source>
</evidence>
<evidence type="ECO:0000313" key="9">
    <source>
        <dbReference type="Proteomes" id="UP000503096"/>
    </source>
</evidence>
<evidence type="ECO:0000259" key="7">
    <source>
        <dbReference type="PROSITE" id="PS51352"/>
    </source>
</evidence>
<reference evidence="8 9" key="1">
    <citation type="submission" date="2020-04" db="EMBL/GenBank/DDBJ databases">
        <title>Usitatibacter rugosus gen. nov., sp. nov. and Usitatibacter palustris sp. nov., novel members of Usitatibacteraceae fam. nov. within the order Nitrosomonadales isolated from soil.</title>
        <authorList>
            <person name="Huber K.J."/>
            <person name="Neumann-Schaal M."/>
            <person name="Geppert A."/>
            <person name="Luckner M."/>
            <person name="Wanner G."/>
            <person name="Overmann J."/>
        </authorList>
    </citation>
    <scope>NUCLEOTIDE SEQUENCE [LARGE SCALE GENOMIC DNA]</scope>
    <source>
        <strain evidence="8 9">Swamp67</strain>
    </source>
</reference>
<sequence>MIDATLSSFERDVIEASHEAPVLVDFWAPWCGPCRVLGPVLEKLEREYAGRWKLVKVNSDENPELSAQFNVRSIPYVIAFSGGRAVSQFVGAQPEGVLRSFLEKLIPDPSEVEHRKAREALVKGQVAIAESHLKSALALDPSNEGARLDMVAVTLEHGDVPSARTQFDSLSGKAEQESTYAAIRARLEAAEHAQTLPSAEELAKRVNLNGDDLQSRLDLAELYVAKRQYGLALEQLLEIVKRDRKFGDDVGRKKMLAVFDLAATDPDLVSDYRRKLASTLN</sequence>
<organism evidence="8 9">
    <name type="scientific">Usitatibacter palustris</name>
    <dbReference type="NCBI Taxonomy" id="2732487"/>
    <lineage>
        <taxon>Bacteria</taxon>
        <taxon>Pseudomonadati</taxon>
        <taxon>Pseudomonadota</taxon>
        <taxon>Betaproteobacteria</taxon>
        <taxon>Nitrosomonadales</taxon>
        <taxon>Usitatibacteraceae</taxon>
        <taxon>Usitatibacter</taxon>
    </lineage>
</organism>
<dbReference type="CDD" id="cd02947">
    <property type="entry name" value="TRX_family"/>
    <property type="match status" value="1"/>
</dbReference>